<feature type="region of interest" description="Disordered" evidence="9">
    <location>
        <begin position="167"/>
        <end position="188"/>
    </location>
</feature>
<keyword evidence="10" id="KW-0472">Membrane</keyword>
<keyword evidence="6" id="KW-0804">Transcription</keyword>
<keyword evidence="10" id="KW-0812">Transmembrane</keyword>
<feature type="domain" description="C2H2-type" evidence="11">
    <location>
        <begin position="557"/>
        <end position="587"/>
    </location>
</feature>
<feature type="compositionally biased region" description="Low complexity" evidence="9">
    <location>
        <begin position="290"/>
        <end position="304"/>
    </location>
</feature>
<dbReference type="PROSITE" id="PS50157">
    <property type="entry name" value="ZINC_FINGER_C2H2_2"/>
    <property type="match status" value="2"/>
</dbReference>
<protein>
    <recommendedName>
        <fullName evidence="11">C2H2-type domain-containing protein</fullName>
    </recommendedName>
</protein>
<keyword evidence="5" id="KW-0805">Transcription regulation</keyword>
<feature type="compositionally biased region" description="Polar residues" evidence="9">
    <location>
        <begin position="462"/>
        <end position="482"/>
    </location>
</feature>
<organism evidence="12 13">
    <name type="scientific">Zalerion maritima</name>
    <dbReference type="NCBI Taxonomy" id="339359"/>
    <lineage>
        <taxon>Eukaryota</taxon>
        <taxon>Fungi</taxon>
        <taxon>Dikarya</taxon>
        <taxon>Ascomycota</taxon>
        <taxon>Pezizomycotina</taxon>
        <taxon>Sordariomycetes</taxon>
        <taxon>Lulworthiomycetidae</taxon>
        <taxon>Lulworthiales</taxon>
        <taxon>Lulworthiaceae</taxon>
        <taxon>Zalerion</taxon>
    </lineage>
</organism>
<feature type="compositionally biased region" description="Polar residues" evidence="9">
    <location>
        <begin position="403"/>
        <end position="420"/>
    </location>
</feature>
<keyword evidence="7" id="KW-0539">Nucleus</keyword>
<keyword evidence="13" id="KW-1185">Reference proteome</keyword>
<feature type="compositionally biased region" description="Pro residues" evidence="9">
    <location>
        <begin position="423"/>
        <end position="439"/>
    </location>
</feature>
<evidence type="ECO:0000313" key="12">
    <source>
        <dbReference type="EMBL" id="KAJ2892320.1"/>
    </source>
</evidence>
<feature type="region of interest" description="Disordered" evidence="9">
    <location>
        <begin position="716"/>
        <end position="739"/>
    </location>
</feature>
<evidence type="ECO:0000256" key="8">
    <source>
        <dbReference type="PROSITE-ProRule" id="PRU00042"/>
    </source>
</evidence>
<dbReference type="SUPFAM" id="SSF57667">
    <property type="entry name" value="beta-beta-alpha zinc fingers"/>
    <property type="match status" value="1"/>
</dbReference>
<dbReference type="EMBL" id="JAKWBI020000836">
    <property type="protein sequence ID" value="KAJ2892320.1"/>
    <property type="molecule type" value="Genomic_DNA"/>
</dbReference>
<dbReference type="GO" id="GO:0005634">
    <property type="term" value="C:nucleus"/>
    <property type="evidence" value="ECO:0007669"/>
    <property type="project" value="UniProtKB-SubCell"/>
</dbReference>
<gene>
    <name evidence="12" type="ORF">MKZ38_010003</name>
</gene>
<keyword evidence="4" id="KW-0862">Zinc</keyword>
<comment type="subcellular location">
    <subcellularLocation>
        <location evidence="1">Nucleus</location>
    </subcellularLocation>
</comment>
<feature type="region of interest" description="Disordered" evidence="9">
    <location>
        <begin position="73"/>
        <end position="145"/>
    </location>
</feature>
<feature type="compositionally biased region" description="Low complexity" evidence="9">
    <location>
        <begin position="319"/>
        <end position="329"/>
    </location>
</feature>
<keyword evidence="2" id="KW-0479">Metal-binding</keyword>
<evidence type="ECO:0000256" key="7">
    <source>
        <dbReference type="ARBA" id="ARBA00023242"/>
    </source>
</evidence>
<dbReference type="InterPro" id="IPR051061">
    <property type="entry name" value="Zinc_finger_trans_reg"/>
</dbReference>
<feature type="domain" description="C2H2-type" evidence="11">
    <location>
        <begin position="531"/>
        <end position="558"/>
    </location>
</feature>
<dbReference type="AlphaFoldDB" id="A0AAD5WM62"/>
<dbReference type="PANTHER" id="PTHR46179">
    <property type="entry name" value="ZINC FINGER PROTEIN"/>
    <property type="match status" value="1"/>
</dbReference>
<feature type="compositionally biased region" description="Basic and acidic residues" evidence="9">
    <location>
        <begin position="96"/>
        <end position="107"/>
    </location>
</feature>
<feature type="compositionally biased region" description="Polar residues" evidence="9">
    <location>
        <begin position="727"/>
        <end position="739"/>
    </location>
</feature>
<keyword evidence="3 8" id="KW-0863">Zinc-finger</keyword>
<dbReference type="SMART" id="SM00355">
    <property type="entry name" value="ZnF_C2H2"/>
    <property type="match status" value="3"/>
</dbReference>
<evidence type="ECO:0000256" key="3">
    <source>
        <dbReference type="ARBA" id="ARBA00022771"/>
    </source>
</evidence>
<evidence type="ECO:0000256" key="9">
    <source>
        <dbReference type="SAM" id="MobiDB-lite"/>
    </source>
</evidence>
<feature type="region of interest" description="Disordered" evidence="9">
    <location>
        <begin position="368"/>
        <end position="449"/>
    </location>
</feature>
<evidence type="ECO:0000256" key="10">
    <source>
        <dbReference type="SAM" id="Phobius"/>
    </source>
</evidence>
<reference evidence="12" key="1">
    <citation type="submission" date="2022-07" db="EMBL/GenBank/DDBJ databases">
        <title>Draft genome sequence of Zalerion maritima ATCC 34329, a (micro)plastics degrading marine fungus.</title>
        <authorList>
            <person name="Paco A."/>
            <person name="Goncalves M.F.M."/>
            <person name="Rocha-Santos T.A.P."/>
            <person name="Alves A."/>
        </authorList>
    </citation>
    <scope>NUCLEOTIDE SEQUENCE</scope>
    <source>
        <strain evidence="12">ATCC 34329</strain>
    </source>
</reference>
<evidence type="ECO:0000313" key="13">
    <source>
        <dbReference type="Proteomes" id="UP001201980"/>
    </source>
</evidence>
<dbReference type="InterPro" id="IPR013087">
    <property type="entry name" value="Znf_C2H2_type"/>
</dbReference>
<evidence type="ECO:0000256" key="4">
    <source>
        <dbReference type="ARBA" id="ARBA00022833"/>
    </source>
</evidence>
<dbReference type="GO" id="GO:0008270">
    <property type="term" value="F:zinc ion binding"/>
    <property type="evidence" value="ECO:0007669"/>
    <property type="project" value="UniProtKB-KW"/>
</dbReference>
<dbReference type="PANTHER" id="PTHR46179:SF13">
    <property type="entry name" value="C2H2-TYPE DOMAIN-CONTAINING PROTEIN"/>
    <property type="match status" value="1"/>
</dbReference>
<keyword evidence="10" id="KW-1133">Transmembrane helix</keyword>
<accession>A0AAD5WM62</accession>
<sequence length="739" mass="80205">MAPRGLPTSVLSLVGRHAPAHDEDISIHSGIVRRSTSISSGAKAGIAVGCIVGVAILCCFAWPFIARLRRGSKPTPYHPSQDDPAHNIPAVSETSPGDRRLSIKTLEDQQPVSPDRAFNPQKAANGLEQSPFDPNYPVPPHYQDHPDYVAYQQAMAARAAAAAAGPEIPQPLYHGPSANPPQVSIEPSTSRLGQLKDNAKNKILWSADKAQFIKKAFKDVNREGEDTGPGKARGQYDLDDLESPGTKKQFGWFTSLFQSQDAGPSQFKTEGATLGPGADQSAHRPQQVLSPSPSGPSAPVSPASRIEDTFEQPDAPQQPSTLLSSRSGLPSPPLVDYPTFDPKHLWNPTTQTERQYSVNHELVMLETGSATASPPPQAPLESSPSEHLQPPIPEYLQHATPERLQQPTPDHLQPTPNYLESSPEPPQHLDPRTPSPQPVFTPETHDTEMQEVSDFSTPLNNMHDTPASRFTDSEFNAASPKSNIDGEPNYASPQMAFGRPLADGPDAASPAGPSSAASPADPPSAASPREHKCDECGKTFEQIHRLNHHKRYHDRKHECTVPGCNKKFGTKTHLDRHINDKHKKTRKFYCTEPTCPYSIQGGKSFPRKDNWVRHIRKKHRNLSISQADAQGFVIDEETGTTQSVAAPPSQDASHHMDMGYGMSMNVPMNMAHSMGGGMGNGMGNGMSMNYGMNHGMNGGMNNGMGMGMEMNMGMNMQQPPMPPGAGFNSSWNMGHQNGF</sequence>
<evidence type="ECO:0000256" key="5">
    <source>
        <dbReference type="ARBA" id="ARBA00023015"/>
    </source>
</evidence>
<dbReference type="Proteomes" id="UP001201980">
    <property type="component" value="Unassembled WGS sequence"/>
</dbReference>
<evidence type="ECO:0000259" key="11">
    <source>
        <dbReference type="PROSITE" id="PS50157"/>
    </source>
</evidence>
<dbReference type="InterPro" id="IPR036236">
    <property type="entry name" value="Znf_C2H2_sf"/>
</dbReference>
<name>A0AAD5WM62_9PEZI</name>
<comment type="caution">
    <text evidence="12">The sequence shown here is derived from an EMBL/GenBank/DDBJ whole genome shotgun (WGS) entry which is preliminary data.</text>
</comment>
<feature type="transmembrane region" description="Helical" evidence="10">
    <location>
        <begin position="44"/>
        <end position="65"/>
    </location>
</feature>
<proteinExistence type="predicted"/>
<feature type="region of interest" description="Disordered" evidence="9">
    <location>
        <begin position="462"/>
        <end position="532"/>
    </location>
</feature>
<dbReference type="PROSITE" id="PS00028">
    <property type="entry name" value="ZINC_FINGER_C2H2_1"/>
    <property type="match status" value="2"/>
</dbReference>
<evidence type="ECO:0000256" key="2">
    <source>
        <dbReference type="ARBA" id="ARBA00022723"/>
    </source>
</evidence>
<evidence type="ECO:0000256" key="6">
    <source>
        <dbReference type="ARBA" id="ARBA00023163"/>
    </source>
</evidence>
<dbReference type="Gene3D" id="3.30.160.60">
    <property type="entry name" value="Classic Zinc Finger"/>
    <property type="match status" value="2"/>
</dbReference>
<feature type="region of interest" description="Disordered" evidence="9">
    <location>
        <begin position="261"/>
        <end position="347"/>
    </location>
</feature>
<feature type="compositionally biased region" description="Low complexity" evidence="9">
    <location>
        <begin position="502"/>
        <end position="527"/>
    </location>
</feature>
<feature type="region of interest" description="Disordered" evidence="9">
    <location>
        <begin position="221"/>
        <end position="243"/>
    </location>
</feature>
<evidence type="ECO:0000256" key="1">
    <source>
        <dbReference type="ARBA" id="ARBA00004123"/>
    </source>
</evidence>
<dbReference type="GO" id="GO:0006357">
    <property type="term" value="P:regulation of transcription by RNA polymerase II"/>
    <property type="evidence" value="ECO:0007669"/>
    <property type="project" value="TreeGrafter"/>
</dbReference>